<accession>A0A1W1GVI7</accession>
<gene>
    <name evidence="1" type="ORF">SAMN04488690_1054</name>
</gene>
<dbReference type="EMBL" id="FWEU01000001">
    <property type="protein sequence ID" value="SLM23362.1"/>
    <property type="molecule type" value="Genomic_DNA"/>
</dbReference>
<evidence type="ECO:0000313" key="2">
    <source>
        <dbReference type="Proteomes" id="UP000191133"/>
    </source>
</evidence>
<name>A0A1W1GVI7_9GAMM</name>
<dbReference type="AlphaFoldDB" id="A0A1W1GVI7"/>
<proteinExistence type="predicted"/>
<evidence type="ECO:0000313" key="1">
    <source>
        <dbReference type="EMBL" id="SLM23362.1"/>
    </source>
</evidence>
<reference evidence="2" key="1">
    <citation type="submission" date="2016-10" db="EMBL/GenBank/DDBJ databases">
        <authorList>
            <person name="Varghese N."/>
        </authorList>
    </citation>
    <scope>NUCLEOTIDE SEQUENCE [LARGE SCALE GENOMIC DNA]</scope>
    <source>
        <strain evidence="2">92MFCol6.1</strain>
    </source>
</reference>
<protein>
    <submittedName>
        <fullName evidence="1">Uncharacterized protein</fullName>
    </submittedName>
</protein>
<organism evidence="1 2">
    <name type="scientific">Stenotrophomonas indicatrix</name>
    <dbReference type="NCBI Taxonomy" id="2045451"/>
    <lineage>
        <taxon>Bacteria</taxon>
        <taxon>Pseudomonadati</taxon>
        <taxon>Pseudomonadota</taxon>
        <taxon>Gammaproteobacteria</taxon>
        <taxon>Lysobacterales</taxon>
        <taxon>Lysobacteraceae</taxon>
        <taxon>Stenotrophomonas</taxon>
    </lineage>
</organism>
<dbReference type="Proteomes" id="UP000191133">
    <property type="component" value="Unassembled WGS sequence"/>
</dbReference>
<sequence length="205" mass="22807">MSFLGVIVSAAAALLGAAIGGAATFLVGREAVRAQQLRDNVAADGEVRAVLQAIAEELRALYEMHTGLTGGAHVIEAAMAGEPIEFHYPIYDRYFVVYESCASQIGKIPDAKLRRQIVAVYAYLRAMVDTVKLNNDFMRQTEIAMLNHERKKDDPAFEPKLRREYEIHRQQMAEYAPVLKEAHRRAMGAYQDLRCGLECFAGCRG</sequence>